<dbReference type="KEGG" id="sch:Sphch_1923"/>
<evidence type="ECO:0008006" key="3">
    <source>
        <dbReference type="Google" id="ProtNLM"/>
    </source>
</evidence>
<name>F6EUE7_SPHCR</name>
<dbReference type="GO" id="GO:0006400">
    <property type="term" value="P:tRNA modification"/>
    <property type="evidence" value="ECO:0007669"/>
    <property type="project" value="InterPro"/>
</dbReference>
<organism evidence="1 2">
    <name type="scientific">Sphingobium chlorophenolicum L-1</name>
    <dbReference type="NCBI Taxonomy" id="690566"/>
    <lineage>
        <taxon>Bacteria</taxon>
        <taxon>Pseudomonadati</taxon>
        <taxon>Pseudomonadota</taxon>
        <taxon>Alphaproteobacteria</taxon>
        <taxon>Sphingomonadales</taxon>
        <taxon>Sphingomonadaceae</taxon>
        <taxon>Sphingobium</taxon>
    </lineage>
</organism>
<dbReference type="NCBIfam" id="NF041059">
    <property type="entry name" value="DpdA"/>
    <property type="match status" value="1"/>
</dbReference>
<sequence>MKFLYSDALDYVDPEYDFIEDRSVPGRRAHKDDEYPHEYLDTAPYDGLLVSRGIVGGTRGGGKYSEAQALRLGREGARAFLRYPESRFPDTMIVGDNGAFTYRNDAVPPYTVEDTIDFYGDGLFTHGCSVDHLIFDFDEAEGTPNEAAKQRYDLTLALAEEFHQAARWLGASFTPLGVVQGWSPQSMAEAARSLVKMGYNYLAIGGMVPLKTDQIDCALAAIRDAIPQSTRLHVLGFGKVDDLDRLAAHNVTSFDTTSPLLRAFKDAKRNYYSVGPDGETAYHMAIRIPQAIENNRVKRASRKGVVDEGTLQQLERAALQEVRAFAAHKTSVETAVDTVLAYSRFALRADGHDDVQNERRLSKLRDAYLATLRDRPWEKCHCRVCREIGVEVVIFRSSNRNKRRGMHNLHVFYEQLIVSAAAGRIAA</sequence>
<accession>F6EUE7</accession>
<dbReference type="InterPro" id="IPR036511">
    <property type="entry name" value="TGT-like_sf"/>
</dbReference>
<evidence type="ECO:0000313" key="2">
    <source>
        <dbReference type="Proteomes" id="UP000007150"/>
    </source>
</evidence>
<protein>
    <recommendedName>
        <fullName evidence="3">tRNA-guanine(15) transglycosylase-like domain-containing protein</fullName>
    </recommendedName>
</protein>
<evidence type="ECO:0000313" key="1">
    <source>
        <dbReference type="EMBL" id="AEG49600.1"/>
    </source>
</evidence>
<dbReference type="InterPro" id="IPR053537">
    <property type="entry name" value="DNA-guanine_TGase"/>
</dbReference>
<dbReference type="Proteomes" id="UP000007150">
    <property type="component" value="Chromosome 1"/>
</dbReference>
<dbReference type="STRING" id="690566.Sphch_1923"/>
<dbReference type="HOGENOM" id="CLU_034347_0_0_5"/>
<reference evidence="1 2" key="1">
    <citation type="submission" date="2011-05" db="EMBL/GenBank/DDBJ databases">
        <title>Complete sequence of chromosome 1 of Sphingobium chlorophenolicum L-1.</title>
        <authorList>
            <consortium name="US DOE Joint Genome Institute"/>
            <person name="Lucas S."/>
            <person name="Han J."/>
            <person name="Lapidus A."/>
            <person name="Cheng J.-F."/>
            <person name="Goodwin L."/>
            <person name="Pitluck S."/>
            <person name="Peters L."/>
            <person name="Daligault H."/>
            <person name="Han C."/>
            <person name="Tapia R."/>
            <person name="Land M."/>
            <person name="Hauser L."/>
            <person name="Kyrpides N."/>
            <person name="Ivanova N."/>
            <person name="Pagani I."/>
            <person name="Turner P."/>
            <person name="Copley S."/>
            <person name="Woyke T."/>
        </authorList>
    </citation>
    <scope>NUCLEOTIDE SEQUENCE [LARGE SCALE GENOMIC DNA]</scope>
    <source>
        <strain evidence="1 2">L-1</strain>
    </source>
</reference>
<dbReference type="AlphaFoldDB" id="F6EUE7"/>
<dbReference type="RefSeq" id="WP_013847848.1">
    <property type="nucleotide sequence ID" value="NC_015593.1"/>
</dbReference>
<gene>
    <name evidence="1" type="ORF">Sphch_1923</name>
</gene>
<dbReference type="EMBL" id="CP002798">
    <property type="protein sequence ID" value="AEG49600.1"/>
    <property type="molecule type" value="Genomic_DNA"/>
</dbReference>
<dbReference type="SUPFAM" id="SSF51713">
    <property type="entry name" value="tRNA-guanine transglycosylase"/>
    <property type="match status" value="1"/>
</dbReference>
<dbReference type="Gene3D" id="3.20.20.105">
    <property type="entry name" value="Queuine tRNA-ribosyltransferase-like"/>
    <property type="match status" value="1"/>
</dbReference>
<keyword evidence="2" id="KW-1185">Reference proteome</keyword>
<proteinExistence type="predicted"/>